<organism evidence="7 8">
    <name type="scientific">Ferrimicrobium acidiphilum DSM 19497</name>
    <dbReference type="NCBI Taxonomy" id="1121877"/>
    <lineage>
        <taxon>Bacteria</taxon>
        <taxon>Bacillati</taxon>
        <taxon>Actinomycetota</taxon>
        <taxon>Acidimicrobiia</taxon>
        <taxon>Acidimicrobiales</taxon>
        <taxon>Acidimicrobiaceae</taxon>
        <taxon>Ferrimicrobium</taxon>
    </lineage>
</organism>
<feature type="transmembrane region" description="Helical" evidence="5">
    <location>
        <begin position="184"/>
        <end position="204"/>
    </location>
</feature>
<name>A0A0D8FUZ9_9ACTN</name>
<feature type="transmembrane region" description="Helical" evidence="5">
    <location>
        <begin position="210"/>
        <end position="229"/>
    </location>
</feature>
<feature type="domain" description="Major facilitator superfamily (MFS) profile" evidence="6">
    <location>
        <begin position="52"/>
        <end position="448"/>
    </location>
</feature>
<feature type="transmembrane region" description="Helical" evidence="5">
    <location>
        <begin position="141"/>
        <end position="164"/>
    </location>
</feature>
<dbReference type="STRING" id="1121877.FEAC_12600"/>
<evidence type="ECO:0000256" key="4">
    <source>
        <dbReference type="ARBA" id="ARBA00023136"/>
    </source>
</evidence>
<feature type="transmembrane region" description="Helical" evidence="5">
    <location>
        <begin position="304"/>
        <end position="322"/>
    </location>
</feature>
<sequence length="461" mass="48031">MYMYFGADASDIRTQSHSGATVADTRFVQRLVVSTLRLMLMWKRSATRASRAIPIAGAGIVLGSYDLAVISVALAPIRTQWHLSSGVVASLGTVTLLGMLIGSLTAGFLADRIGRRAIILWDVLLFMASAVMAAFSPDFALLAVARLATGVAVGIDFAVVFPFVTDAATSNNNGSSNKGRSMAWILFGANFGTLAAYGVGGMVLADVGALGWRVLLGSSVLLALPLLLFRSRLIEAPSWSELTPLTLRQLRRRATVALKHERLGAQALATLLYQLTDQGVGLVLPLLLVTILETSASSGALDAVLVKVVTIPASLVAVLLIDRVSRRRLQVTGFLGRAVPLCLLGFALLYNIHLSPLIIGLLLAAGYFFGAAGPDKTTVISPSEYAAPEIRATSQGLSQAAGRLGGILGVTGYAILVTLAGPGAGILLFGVACLLGAVISLAALPRLNPIITVSGDESADS</sequence>
<comment type="subcellular location">
    <subcellularLocation>
        <location evidence="1">Cell membrane</location>
        <topology evidence="1">Multi-pass membrane protein</topology>
    </subcellularLocation>
</comment>
<dbReference type="InterPro" id="IPR005828">
    <property type="entry name" value="MFS_sugar_transport-like"/>
</dbReference>
<evidence type="ECO:0000256" key="3">
    <source>
        <dbReference type="ARBA" id="ARBA00022989"/>
    </source>
</evidence>
<dbReference type="EMBL" id="JXUW01000009">
    <property type="protein sequence ID" value="KJE76936.1"/>
    <property type="molecule type" value="Genomic_DNA"/>
</dbReference>
<evidence type="ECO:0000313" key="8">
    <source>
        <dbReference type="Proteomes" id="UP000032336"/>
    </source>
</evidence>
<dbReference type="InterPro" id="IPR011701">
    <property type="entry name" value="MFS"/>
</dbReference>
<evidence type="ECO:0000256" key="5">
    <source>
        <dbReference type="SAM" id="Phobius"/>
    </source>
</evidence>
<dbReference type="InterPro" id="IPR036259">
    <property type="entry name" value="MFS_trans_sf"/>
</dbReference>
<evidence type="ECO:0000259" key="6">
    <source>
        <dbReference type="PROSITE" id="PS50850"/>
    </source>
</evidence>
<dbReference type="GO" id="GO:0005886">
    <property type="term" value="C:plasma membrane"/>
    <property type="evidence" value="ECO:0007669"/>
    <property type="project" value="UniProtKB-SubCell"/>
</dbReference>
<feature type="transmembrane region" description="Helical" evidence="5">
    <location>
        <begin position="271"/>
        <end position="292"/>
    </location>
</feature>
<proteinExistence type="predicted"/>
<dbReference type="PANTHER" id="PTHR23508">
    <property type="entry name" value="CARBOXYLIC ACID TRANSPORTER PROTEIN HOMOLOG"/>
    <property type="match status" value="1"/>
</dbReference>
<dbReference type="PANTHER" id="PTHR23508:SF10">
    <property type="entry name" value="CARBOXYLIC ACID TRANSPORTER PROTEIN HOMOLOG"/>
    <property type="match status" value="1"/>
</dbReference>
<keyword evidence="4 5" id="KW-0472">Membrane</keyword>
<reference evidence="7 8" key="1">
    <citation type="submission" date="2015-01" db="EMBL/GenBank/DDBJ databases">
        <title>Draft genome of the acidophilic iron oxidizer Ferrimicrobium acidiphilum strain T23.</title>
        <authorList>
            <person name="Poehlein A."/>
            <person name="Eisen S."/>
            <person name="Schloemann M."/>
            <person name="Johnson B.D."/>
            <person name="Daniel R."/>
            <person name="Muehling M."/>
        </authorList>
    </citation>
    <scope>NUCLEOTIDE SEQUENCE [LARGE SCALE GENOMIC DNA]</scope>
    <source>
        <strain evidence="7 8">T23</strain>
    </source>
</reference>
<dbReference type="eggNOG" id="COG2814">
    <property type="taxonomic scope" value="Bacteria"/>
</dbReference>
<evidence type="ECO:0000256" key="1">
    <source>
        <dbReference type="ARBA" id="ARBA00004651"/>
    </source>
</evidence>
<protein>
    <submittedName>
        <fullName evidence="7">Putative niacin/nicotinamide transporter NaiP</fullName>
    </submittedName>
</protein>
<feature type="transmembrane region" description="Helical" evidence="5">
    <location>
        <begin position="87"/>
        <end position="110"/>
    </location>
</feature>
<evidence type="ECO:0000256" key="2">
    <source>
        <dbReference type="ARBA" id="ARBA00022692"/>
    </source>
</evidence>
<dbReference type="PROSITE" id="PS50850">
    <property type="entry name" value="MFS"/>
    <property type="match status" value="1"/>
</dbReference>
<dbReference type="SUPFAM" id="SSF103473">
    <property type="entry name" value="MFS general substrate transporter"/>
    <property type="match status" value="1"/>
</dbReference>
<dbReference type="OrthoDB" id="9787026at2"/>
<gene>
    <name evidence="7" type="primary">naiP1</name>
    <name evidence="7" type="ORF">FEAC_12600</name>
</gene>
<accession>A0A0D8FUZ9</accession>
<evidence type="ECO:0000313" key="7">
    <source>
        <dbReference type="EMBL" id="KJE76936.1"/>
    </source>
</evidence>
<keyword evidence="8" id="KW-1185">Reference proteome</keyword>
<dbReference type="Pfam" id="PF00083">
    <property type="entry name" value="Sugar_tr"/>
    <property type="match status" value="1"/>
</dbReference>
<dbReference type="AlphaFoldDB" id="A0A0D8FUZ9"/>
<comment type="caution">
    <text evidence="7">The sequence shown here is derived from an EMBL/GenBank/DDBJ whole genome shotgun (WGS) entry which is preliminary data.</text>
</comment>
<dbReference type="Gene3D" id="1.20.1250.20">
    <property type="entry name" value="MFS general substrate transporter like domains"/>
    <property type="match status" value="1"/>
</dbReference>
<dbReference type="Proteomes" id="UP000032336">
    <property type="component" value="Unassembled WGS sequence"/>
</dbReference>
<keyword evidence="2 5" id="KW-0812">Transmembrane</keyword>
<dbReference type="InterPro" id="IPR020846">
    <property type="entry name" value="MFS_dom"/>
</dbReference>
<dbReference type="GO" id="GO:0046943">
    <property type="term" value="F:carboxylic acid transmembrane transporter activity"/>
    <property type="evidence" value="ECO:0007669"/>
    <property type="project" value="TreeGrafter"/>
</dbReference>
<feature type="transmembrane region" description="Helical" evidence="5">
    <location>
        <begin position="52"/>
        <end position="75"/>
    </location>
</feature>
<feature type="transmembrane region" description="Helical" evidence="5">
    <location>
        <begin position="426"/>
        <end position="444"/>
    </location>
</feature>
<dbReference type="Pfam" id="PF07690">
    <property type="entry name" value="MFS_1"/>
    <property type="match status" value="1"/>
</dbReference>
<feature type="transmembrane region" description="Helical" evidence="5">
    <location>
        <begin position="117"/>
        <end position="135"/>
    </location>
</feature>
<keyword evidence="3 5" id="KW-1133">Transmembrane helix</keyword>